<proteinExistence type="predicted"/>
<geneLocation type="plasmid" evidence="2 3">
    <name>p6</name>
</geneLocation>
<dbReference type="EMBL" id="CP032336">
    <property type="protein sequence ID" value="QCO07316.1"/>
    <property type="molecule type" value="Genomic_DNA"/>
</dbReference>
<reference evidence="2 3" key="1">
    <citation type="submission" date="2018-09" db="EMBL/GenBank/DDBJ databases">
        <title>Whole genome based analysis of evolution and adaptive divergence in Indian and Brazilian strains of Azospirillum brasilense.</title>
        <authorList>
            <person name="Singh C."/>
            <person name="Tripathi A.K."/>
        </authorList>
    </citation>
    <scope>NUCLEOTIDE SEQUENCE [LARGE SCALE GENOMIC DNA]</scope>
    <source>
        <strain evidence="2 3">MTCC4036</strain>
        <plasmid evidence="2 3">p6</plasmid>
    </source>
</reference>
<feature type="region of interest" description="Disordered" evidence="1">
    <location>
        <begin position="262"/>
        <end position="295"/>
    </location>
</feature>
<gene>
    <name evidence="2" type="ORF">D3867_36150</name>
</gene>
<evidence type="ECO:0000313" key="3">
    <source>
        <dbReference type="Proteomes" id="UP000298596"/>
    </source>
</evidence>
<protein>
    <submittedName>
        <fullName evidence="2">Uncharacterized protein</fullName>
    </submittedName>
</protein>
<dbReference type="Proteomes" id="UP000298596">
    <property type="component" value="Plasmid p6"/>
</dbReference>
<name>A0A4D8QEG1_AZOBR</name>
<accession>A0A4D8QEG1</accession>
<feature type="compositionally biased region" description="Basic and acidic residues" evidence="1">
    <location>
        <begin position="262"/>
        <end position="273"/>
    </location>
</feature>
<evidence type="ECO:0000256" key="1">
    <source>
        <dbReference type="SAM" id="MobiDB-lite"/>
    </source>
</evidence>
<sequence length="295" mass="31715">MTTSSPIRVATANRTWIARNAAHRPVIEMAVPAVMLFAATRTIAADPRAPKARRSFFAGLLPKLEAAVAEPFASLPVNVQRIASGVTAWAVGMAFEAAPPAAPATLIYRAAVRWTDALLLTDFLTLRAGSAFHGAVLSIMEDVERCAADPEAPEDAEILEQAKPLASAFDRRLRAVGLFTTAPDLTTAFQEIDQLAAAGIGEIQVPVKAGGCRRMSATLHCNPAVWLRARARQARRDETTNHGPALVLEAAADAWEHDEARAVATAKRERAQALRDAQPTLPSLPITRRRLNETP</sequence>
<dbReference type="AlphaFoldDB" id="A0A4D8QEG1"/>
<evidence type="ECO:0000313" key="2">
    <source>
        <dbReference type="EMBL" id="QCO07316.1"/>
    </source>
</evidence>
<keyword evidence="2" id="KW-0614">Plasmid</keyword>
<organism evidence="2 3">
    <name type="scientific">Azospirillum brasilense</name>
    <dbReference type="NCBI Taxonomy" id="192"/>
    <lineage>
        <taxon>Bacteria</taxon>
        <taxon>Pseudomonadati</taxon>
        <taxon>Pseudomonadota</taxon>
        <taxon>Alphaproteobacteria</taxon>
        <taxon>Rhodospirillales</taxon>
        <taxon>Azospirillaceae</taxon>
        <taxon>Azospirillum</taxon>
    </lineage>
</organism>